<keyword evidence="4 10" id="KW-1133">Transmembrane helix</keyword>
<dbReference type="SMART" id="SM01381">
    <property type="entry name" value="7TM_GPCR_Srsx"/>
    <property type="match status" value="1"/>
</dbReference>
<evidence type="ECO:0000256" key="3">
    <source>
        <dbReference type="ARBA" id="ARBA00022692"/>
    </source>
</evidence>
<keyword evidence="13" id="KW-1185">Reference proteome</keyword>
<evidence type="ECO:0000256" key="5">
    <source>
        <dbReference type="ARBA" id="ARBA00023040"/>
    </source>
</evidence>
<feature type="non-terminal residue" evidence="12">
    <location>
        <position position="289"/>
    </location>
</feature>
<dbReference type="InterPro" id="IPR017452">
    <property type="entry name" value="GPCR_Rhodpsn_7TM"/>
</dbReference>
<dbReference type="GO" id="GO:0004930">
    <property type="term" value="F:G protein-coupled receptor activity"/>
    <property type="evidence" value="ECO:0007669"/>
    <property type="project" value="UniProtKB-KW"/>
</dbReference>
<evidence type="ECO:0000256" key="8">
    <source>
        <dbReference type="ARBA" id="ARBA00023224"/>
    </source>
</evidence>
<organism evidence="12 13">
    <name type="scientific">Lymnaea stagnalis</name>
    <name type="common">Great pond snail</name>
    <name type="synonym">Helix stagnalis</name>
    <dbReference type="NCBI Taxonomy" id="6523"/>
    <lineage>
        <taxon>Eukaryota</taxon>
        <taxon>Metazoa</taxon>
        <taxon>Spiralia</taxon>
        <taxon>Lophotrochozoa</taxon>
        <taxon>Mollusca</taxon>
        <taxon>Gastropoda</taxon>
        <taxon>Heterobranchia</taxon>
        <taxon>Euthyneura</taxon>
        <taxon>Panpulmonata</taxon>
        <taxon>Hygrophila</taxon>
        <taxon>Lymnaeoidea</taxon>
        <taxon>Lymnaeidae</taxon>
        <taxon>Lymnaea</taxon>
    </lineage>
</organism>
<comment type="caution">
    <text evidence="12">The sequence shown here is derived from an EMBL/GenBank/DDBJ whole genome shotgun (WGS) entry which is preliminary data.</text>
</comment>
<name>A0AAV2HZX3_LYMST</name>
<evidence type="ECO:0000256" key="7">
    <source>
        <dbReference type="ARBA" id="ARBA00023170"/>
    </source>
</evidence>
<keyword evidence="8 9" id="KW-0807">Transducer</keyword>
<dbReference type="EMBL" id="CAXITT010000278">
    <property type="protein sequence ID" value="CAL1537884.1"/>
    <property type="molecule type" value="Genomic_DNA"/>
</dbReference>
<evidence type="ECO:0000256" key="6">
    <source>
        <dbReference type="ARBA" id="ARBA00023136"/>
    </source>
</evidence>
<accession>A0AAV2HZX3</accession>
<feature type="transmembrane region" description="Helical" evidence="10">
    <location>
        <begin position="13"/>
        <end position="38"/>
    </location>
</feature>
<evidence type="ECO:0000256" key="4">
    <source>
        <dbReference type="ARBA" id="ARBA00022989"/>
    </source>
</evidence>
<dbReference type="PANTHER" id="PTHR24249:SF372">
    <property type="entry name" value="G-PROTEIN COUPLED RECEPTORS FAMILY 1 PROFILE DOMAIN-CONTAINING PROTEIN"/>
    <property type="match status" value="1"/>
</dbReference>
<keyword evidence="3 9" id="KW-0812">Transmembrane</keyword>
<feature type="transmembrane region" description="Helical" evidence="10">
    <location>
        <begin position="169"/>
        <end position="199"/>
    </location>
</feature>
<feature type="transmembrane region" description="Helical" evidence="10">
    <location>
        <begin position="93"/>
        <end position="111"/>
    </location>
</feature>
<evidence type="ECO:0000256" key="2">
    <source>
        <dbReference type="ARBA" id="ARBA00022475"/>
    </source>
</evidence>
<comment type="subcellular location">
    <subcellularLocation>
        <location evidence="1">Cell membrane</location>
        <topology evidence="1">Multi-pass membrane protein</topology>
    </subcellularLocation>
</comment>
<keyword evidence="7 9" id="KW-0675">Receptor</keyword>
<dbReference type="SUPFAM" id="SSF81321">
    <property type="entry name" value="Family A G protein-coupled receptor-like"/>
    <property type="match status" value="1"/>
</dbReference>
<evidence type="ECO:0000256" key="1">
    <source>
        <dbReference type="ARBA" id="ARBA00004651"/>
    </source>
</evidence>
<gene>
    <name evidence="12" type="ORF">GSLYS_00011751001</name>
</gene>
<feature type="transmembrane region" description="Helical" evidence="10">
    <location>
        <begin position="258"/>
        <end position="280"/>
    </location>
</feature>
<dbReference type="Gene3D" id="1.20.1070.10">
    <property type="entry name" value="Rhodopsin 7-helix transmembrane proteins"/>
    <property type="match status" value="1"/>
</dbReference>
<feature type="domain" description="G-protein coupled receptors family 1 profile" evidence="11">
    <location>
        <begin position="29"/>
        <end position="278"/>
    </location>
</feature>
<evidence type="ECO:0000313" key="12">
    <source>
        <dbReference type="EMBL" id="CAL1537884.1"/>
    </source>
</evidence>
<feature type="transmembrane region" description="Helical" evidence="10">
    <location>
        <begin position="50"/>
        <end position="73"/>
    </location>
</feature>
<evidence type="ECO:0000256" key="10">
    <source>
        <dbReference type="SAM" id="Phobius"/>
    </source>
</evidence>
<keyword evidence="2" id="KW-1003">Cell membrane</keyword>
<feature type="transmembrane region" description="Helical" evidence="10">
    <location>
        <begin position="228"/>
        <end position="252"/>
    </location>
</feature>
<dbReference type="InterPro" id="IPR000276">
    <property type="entry name" value="GPCR_Rhodpsn"/>
</dbReference>
<dbReference type="PRINTS" id="PR00237">
    <property type="entry name" value="GPCRRHODOPSN"/>
</dbReference>
<dbReference type="InterPro" id="IPR050569">
    <property type="entry name" value="TAAR"/>
</dbReference>
<feature type="transmembrane region" description="Helical" evidence="10">
    <location>
        <begin position="131"/>
        <end position="149"/>
    </location>
</feature>
<keyword evidence="5 9" id="KW-0297">G-protein coupled receptor</keyword>
<comment type="similarity">
    <text evidence="9">Belongs to the G-protein coupled receptor 1 family.</text>
</comment>
<dbReference type="Proteomes" id="UP001497497">
    <property type="component" value="Unassembled WGS sequence"/>
</dbReference>
<dbReference type="GO" id="GO:0005886">
    <property type="term" value="C:plasma membrane"/>
    <property type="evidence" value="ECO:0007669"/>
    <property type="project" value="UniProtKB-SubCell"/>
</dbReference>
<dbReference type="PANTHER" id="PTHR24249">
    <property type="entry name" value="HISTAMINE RECEPTOR-RELATED G-PROTEIN COUPLED RECEPTOR"/>
    <property type="match status" value="1"/>
</dbReference>
<evidence type="ECO:0000259" key="11">
    <source>
        <dbReference type="PROSITE" id="PS50262"/>
    </source>
</evidence>
<dbReference type="PROSITE" id="PS00237">
    <property type="entry name" value="G_PROTEIN_RECEP_F1_1"/>
    <property type="match status" value="1"/>
</dbReference>
<proteinExistence type="inferred from homology"/>
<dbReference type="AlphaFoldDB" id="A0AAV2HZX3"/>
<dbReference type="Pfam" id="PF00001">
    <property type="entry name" value="7tm_1"/>
    <property type="match status" value="1"/>
</dbReference>
<evidence type="ECO:0000313" key="13">
    <source>
        <dbReference type="Proteomes" id="UP001497497"/>
    </source>
</evidence>
<sequence>MLPDLTAITWVDIAVFVLCVSLSFFICCVNILTILVVCQTSELRTYTNTYIVSLSVTDFIVGLELLPTSFFFLPPTKNSVFFRNIHLCLLLNGLNLGLPGTSIIHMFFISVDRFIYITKPYVYQRLIKPKLIGACITFIWIFGISFSLLPQIVHNTQSDVCSPTIQFPIWYLFYSAWVVYFTSAFGILTMYTLILYAAFKQRKAIQLATGSLKGAQHISRSTARSLKFFMTSFGVFFVCMTPIVICMAMDYFVSTPPVLYNCLVILGLSNSGMNFVIFAVQNKDFRRAL</sequence>
<evidence type="ECO:0000256" key="9">
    <source>
        <dbReference type="RuleBase" id="RU000688"/>
    </source>
</evidence>
<protein>
    <recommendedName>
        <fullName evidence="11">G-protein coupled receptors family 1 profile domain-containing protein</fullName>
    </recommendedName>
</protein>
<keyword evidence="6 10" id="KW-0472">Membrane</keyword>
<dbReference type="PROSITE" id="PS50262">
    <property type="entry name" value="G_PROTEIN_RECEP_F1_2"/>
    <property type="match status" value="1"/>
</dbReference>
<reference evidence="12 13" key="1">
    <citation type="submission" date="2024-04" db="EMBL/GenBank/DDBJ databases">
        <authorList>
            <consortium name="Genoscope - CEA"/>
            <person name="William W."/>
        </authorList>
    </citation>
    <scope>NUCLEOTIDE SEQUENCE [LARGE SCALE GENOMIC DNA]</scope>
</reference>